<keyword evidence="2 3" id="KW-0040">ANK repeat</keyword>
<feature type="repeat" description="ANK" evidence="3">
    <location>
        <begin position="671"/>
        <end position="703"/>
    </location>
</feature>
<dbReference type="GO" id="GO:0005634">
    <property type="term" value="C:nucleus"/>
    <property type="evidence" value="ECO:0007669"/>
    <property type="project" value="TreeGrafter"/>
</dbReference>
<feature type="repeat" description="ANK" evidence="3">
    <location>
        <begin position="836"/>
        <end position="858"/>
    </location>
</feature>
<dbReference type="InterPro" id="IPR056884">
    <property type="entry name" value="NPHP3-like_N"/>
</dbReference>
<accession>A0A9P8L9K2</accession>
<sequence>MADVQGAVDDLLRVQHDQECKAILEWITPIDYAPQHNDYIRRRQKGTGQWLLDSAEFQTWLKTGKQTLFCPGIPGAGKTIMSSIVINHLKTTFQNNPTIGIAYLYFNFRRQHDQRLDDLLLCLLKQLVQEQSTIPDCVRMLYDCHKNKQARPLSEEISTTLQAVAGLYSRVFVIVDALDECQTIGGCRVKFLLEIFSLQAKTGANLFTTSRIDDETAKLFDSGLSLEIRASGEDTEKYLNSQMSFLQPDILDDDIRDLIRREIVQAIDGILKVGRRFLLAELFINTLASLPTKGDIKHALQNLRKGIDGLDRTYEQAMERIEGQGRGQRELAKRTLSWIIHARAPLSTVELRHALAVKPGTTKLDEDYLPGINVLRSICVGLITVDEESDVIRLVHYTAQEFFKRTQRRWFPEAEVNIAHVCITYLSFDAFASGFCQSDEEFEKRLQSNPLYDYAARNWGHHVRESDARRLDEEFFENEAKVSASSQALMVGKEYRYSGYSQHAPRNMRGIHLAAWFGLAEMVDRLANRHFLDCKDSRGKTPLSYGAERGHEVVVKLLLKKGAELESEDDWFGRTPLSFAAVFGQEAVVKLLLEKGAELESRDGSGWTPLTWAARMGHGAAVEPLLEKGAKLESMSAFGRTPLLWAVENGRETVVELLLEKGAELESKDDYGRTPLSCAIEKGHETVVEMLLEKGAELESRDGDDWTPLLYAVVDGHQAIVKLLLEKGAELECKDKSGRTPVSYAAEEGDEMVVKLLLEKGVVLECKDISGRTPLSWAAERGREAVVRLLLEKGAELECKDKSGRTPLLYATGTGHKMVVELLLEKGARLECRDISGRTPLSWAAENGHIGIVDLLVRYRDEGFSDVEGRSSPRSGVA</sequence>
<dbReference type="PROSITE" id="PS50088">
    <property type="entry name" value="ANK_REPEAT"/>
    <property type="match status" value="10"/>
</dbReference>
<name>A0A9P8L9K2_9PEZI</name>
<evidence type="ECO:0000256" key="1">
    <source>
        <dbReference type="ARBA" id="ARBA00022737"/>
    </source>
</evidence>
<dbReference type="EMBL" id="JAGHQM010000967">
    <property type="protein sequence ID" value="KAH0556934.1"/>
    <property type="molecule type" value="Genomic_DNA"/>
</dbReference>
<dbReference type="InterPro" id="IPR027417">
    <property type="entry name" value="P-loop_NTPase"/>
</dbReference>
<dbReference type="Pfam" id="PF13637">
    <property type="entry name" value="Ank_4"/>
    <property type="match status" value="1"/>
</dbReference>
<dbReference type="AlphaFoldDB" id="A0A9P8L9K2"/>
<dbReference type="InterPro" id="IPR054471">
    <property type="entry name" value="GPIID_WHD"/>
</dbReference>
<evidence type="ECO:0000313" key="7">
    <source>
        <dbReference type="Proteomes" id="UP000750711"/>
    </source>
</evidence>
<dbReference type="Pfam" id="PF24883">
    <property type="entry name" value="NPHP3_N"/>
    <property type="match status" value="1"/>
</dbReference>
<proteinExistence type="predicted"/>
<dbReference type="PROSITE" id="PS50297">
    <property type="entry name" value="ANK_REP_REGION"/>
    <property type="match status" value="10"/>
</dbReference>
<dbReference type="InterPro" id="IPR050776">
    <property type="entry name" value="Ank_Repeat/CDKN_Inhibitor"/>
</dbReference>
<dbReference type="PANTHER" id="PTHR24201:SF16">
    <property type="entry name" value="ANKYRIN-1-LIKE-RELATED"/>
    <property type="match status" value="1"/>
</dbReference>
<dbReference type="InterPro" id="IPR036770">
    <property type="entry name" value="Ankyrin_rpt-contain_sf"/>
</dbReference>
<evidence type="ECO:0000256" key="2">
    <source>
        <dbReference type="ARBA" id="ARBA00023043"/>
    </source>
</evidence>
<feature type="repeat" description="ANK" evidence="3">
    <location>
        <begin position="770"/>
        <end position="802"/>
    </location>
</feature>
<feature type="repeat" description="ANK" evidence="3">
    <location>
        <begin position="737"/>
        <end position="769"/>
    </location>
</feature>
<dbReference type="Proteomes" id="UP000750711">
    <property type="component" value="Unassembled WGS sequence"/>
</dbReference>
<protein>
    <recommendedName>
        <fullName evidence="8">NACHT domain-containing protein</fullName>
    </recommendedName>
</protein>
<comment type="caution">
    <text evidence="6">The sequence shown here is derived from an EMBL/GenBank/DDBJ whole genome shotgun (WGS) entry which is preliminary data.</text>
</comment>
<feature type="repeat" description="ANK" evidence="3">
    <location>
        <begin position="605"/>
        <end position="637"/>
    </location>
</feature>
<evidence type="ECO:0000259" key="5">
    <source>
        <dbReference type="Pfam" id="PF24883"/>
    </source>
</evidence>
<feature type="repeat" description="ANK" evidence="3">
    <location>
        <begin position="572"/>
        <end position="604"/>
    </location>
</feature>
<dbReference type="Gene3D" id="3.40.50.300">
    <property type="entry name" value="P-loop containing nucleotide triphosphate hydrolases"/>
    <property type="match status" value="1"/>
</dbReference>
<feature type="domain" description="GPI inositol-deacylase winged helix" evidence="4">
    <location>
        <begin position="325"/>
        <end position="405"/>
    </location>
</feature>
<feature type="repeat" description="ANK" evidence="3">
    <location>
        <begin position="803"/>
        <end position="835"/>
    </location>
</feature>
<gene>
    <name evidence="6" type="ORF">GP486_005273</name>
</gene>
<dbReference type="SUPFAM" id="SSF48403">
    <property type="entry name" value="Ankyrin repeat"/>
    <property type="match status" value="1"/>
</dbReference>
<dbReference type="Pfam" id="PF00023">
    <property type="entry name" value="Ank"/>
    <property type="match status" value="1"/>
</dbReference>
<feature type="domain" description="Nephrocystin 3-like N-terminal" evidence="5">
    <location>
        <begin position="46"/>
        <end position="211"/>
    </location>
</feature>
<evidence type="ECO:0000313" key="6">
    <source>
        <dbReference type="EMBL" id="KAH0556934.1"/>
    </source>
</evidence>
<feature type="repeat" description="ANK" evidence="3">
    <location>
        <begin position="638"/>
        <end position="670"/>
    </location>
</feature>
<reference evidence="6" key="1">
    <citation type="submission" date="2021-03" db="EMBL/GenBank/DDBJ databases">
        <title>Comparative genomics and phylogenomic investigation of the class Geoglossomycetes provide insights into ecological specialization and systematics.</title>
        <authorList>
            <person name="Melie T."/>
            <person name="Pirro S."/>
            <person name="Miller A.N."/>
            <person name="Quandt A."/>
        </authorList>
    </citation>
    <scope>NUCLEOTIDE SEQUENCE</scope>
    <source>
        <strain evidence="6">CAQ_001_2017</strain>
    </source>
</reference>
<dbReference type="SMART" id="SM00248">
    <property type="entry name" value="ANK"/>
    <property type="match status" value="11"/>
</dbReference>
<keyword evidence="1" id="KW-0677">Repeat</keyword>
<dbReference type="InterPro" id="IPR002110">
    <property type="entry name" value="Ankyrin_rpt"/>
</dbReference>
<organism evidence="6 7">
    <name type="scientific">Trichoglossum hirsutum</name>
    <dbReference type="NCBI Taxonomy" id="265104"/>
    <lineage>
        <taxon>Eukaryota</taxon>
        <taxon>Fungi</taxon>
        <taxon>Dikarya</taxon>
        <taxon>Ascomycota</taxon>
        <taxon>Pezizomycotina</taxon>
        <taxon>Geoglossomycetes</taxon>
        <taxon>Geoglossales</taxon>
        <taxon>Geoglossaceae</taxon>
        <taxon>Trichoglossum</taxon>
    </lineage>
</organism>
<dbReference type="Gene3D" id="1.25.40.20">
    <property type="entry name" value="Ankyrin repeat-containing domain"/>
    <property type="match status" value="4"/>
</dbReference>
<evidence type="ECO:0000256" key="3">
    <source>
        <dbReference type="PROSITE-ProRule" id="PRU00023"/>
    </source>
</evidence>
<dbReference type="PANTHER" id="PTHR24201">
    <property type="entry name" value="ANK_REP_REGION DOMAIN-CONTAINING PROTEIN"/>
    <property type="match status" value="1"/>
</dbReference>
<feature type="repeat" description="ANK" evidence="3">
    <location>
        <begin position="704"/>
        <end position="736"/>
    </location>
</feature>
<dbReference type="Pfam" id="PF12796">
    <property type="entry name" value="Ank_2"/>
    <property type="match status" value="3"/>
</dbReference>
<evidence type="ECO:0000259" key="4">
    <source>
        <dbReference type="Pfam" id="PF22939"/>
    </source>
</evidence>
<evidence type="ECO:0008006" key="8">
    <source>
        <dbReference type="Google" id="ProtNLM"/>
    </source>
</evidence>
<keyword evidence="7" id="KW-1185">Reference proteome</keyword>
<feature type="repeat" description="ANK" evidence="3">
    <location>
        <begin position="538"/>
        <end position="570"/>
    </location>
</feature>
<dbReference type="PRINTS" id="PR01415">
    <property type="entry name" value="ANKYRIN"/>
</dbReference>
<dbReference type="Pfam" id="PF22939">
    <property type="entry name" value="WHD_GPIID"/>
    <property type="match status" value="1"/>
</dbReference>